<evidence type="ECO:0000256" key="2">
    <source>
        <dbReference type="ARBA" id="ARBA00022723"/>
    </source>
</evidence>
<dbReference type="InterPro" id="IPR001818">
    <property type="entry name" value="Pept_M10_metallopeptidase"/>
</dbReference>
<dbReference type="InterPro" id="IPR006026">
    <property type="entry name" value="Peptidase_Metallo"/>
</dbReference>
<dbReference type="InterPro" id="IPR021190">
    <property type="entry name" value="Pept_M10A"/>
</dbReference>
<feature type="binding site" evidence="6">
    <location>
        <position position="36"/>
    </location>
    <ligand>
        <name>Zn(2+)</name>
        <dbReference type="ChEBI" id="CHEBI:29105"/>
        <label>1</label>
    </ligand>
</feature>
<dbReference type="Gene3D" id="3.40.390.10">
    <property type="entry name" value="Collagenase (Catalytic Domain)"/>
    <property type="match status" value="1"/>
</dbReference>
<dbReference type="GO" id="GO:0006508">
    <property type="term" value="P:proteolysis"/>
    <property type="evidence" value="ECO:0007669"/>
    <property type="project" value="UniProtKB-KW"/>
</dbReference>
<dbReference type="GO" id="GO:0030574">
    <property type="term" value="P:collagen catabolic process"/>
    <property type="evidence" value="ECO:0007669"/>
    <property type="project" value="TreeGrafter"/>
</dbReference>
<evidence type="ECO:0000256" key="4">
    <source>
        <dbReference type="ARBA" id="ARBA00022833"/>
    </source>
</evidence>
<dbReference type="PANTHER" id="PTHR10201">
    <property type="entry name" value="MATRIX METALLOPROTEINASE"/>
    <property type="match status" value="1"/>
</dbReference>
<proteinExistence type="predicted"/>
<name>A0A2Z7DA33_9LAMI</name>
<evidence type="ECO:0000256" key="1">
    <source>
        <dbReference type="ARBA" id="ARBA00022670"/>
    </source>
</evidence>
<feature type="domain" description="Peptidase metallopeptidase" evidence="7">
    <location>
        <begin position="1"/>
        <end position="129"/>
    </location>
</feature>
<dbReference type="GO" id="GO:0004222">
    <property type="term" value="F:metalloendopeptidase activity"/>
    <property type="evidence" value="ECO:0007669"/>
    <property type="project" value="InterPro"/>
</dbReference>
<evidence type="ECO:0000256" key="3">
    <source>
        <dbReference type="ARBA" id="ARBA00022801"/>
    </source>
</evidence>
<protein>
    <submittedName>
        <fullName evidence="8">Metalloendoprotein 1-like</fullName>
    </submittedName>
</protein>
<dbReference type="SUPFAM" id="SSF55486">
    <property type="entry name" value="Metalloproteases ('zincins'), catalytic domain"/>
    <property type="match status" value="1"/>
</dbReference>
<dbReference type="InterPro" id="IPR024079">
    <property type="entry name" value="MetalloPept_cat_dom_sf"/>
</dbReference>
<keyword evidence="1" id="KW-0645">Protease</keyword>
<dbReference type="Pfam" id="PF00413">
    <property type="entry name" value="Peptidase_M10"/>
    <property type="match status" value="1"/>
</dbReference>
<evidence type="ECO:0000256" key="5">
    <source>
        <dbReference type="PIRSR" id="PIRSR621190-1"/>
    </source>
</evidence>
<evidence type="ECO:0000259" key="7">
    <source>
        <dbReference type="SMART" id="SM00235"/>
    </source>
</evidence>
<organism evidence="8 9">
    <name type="scientific">Dorcoceras hygrometricum</name>
    <dbReference type="NCBI Taxonomy" id="472368"/>
    <lineage>
        <taxon>Eukaryota</taxon>
        <taxon>Viridiplantae</taxon>
        <taxon>Streptophyta</taxon>
        <taxon>Embryophyta</taxon>
        <taxon>Tracheophyta</taxon>
        <taxon>Spermatophyta</taxon>
        <taxon>Magnoliopsida</taxon>
        <taxon>eudicotyledons</taxon>
        <taxon>Gunneridae</taxon>
        <taxon>Pentapetalae</taxon>
        <taxon>asterids</taxon>
        <taxon>lamiids</taxon>
        <taxon>Lamiales</taxon>
        <taxon>Gesneriaceae</taxon>
        <taxon>Didymocarpoideae</taxon>
        <taxon>Trichosporeae</taxon>
        <taxon>Loxocarpinae</taxon>
        <taxon>Dorcoceras</taxon>
    </lineage>
</organism>
<dbReference type="EMBL" id="KQ989564">
    <property type="protein sequence ID" value="KZV54238.1"/>
    <property type="molecule type" value="Genomic_DNA"/>
</dbReference>
<gene>
    <name evidence="8" type="ORF">F511_33170</name>
</gene>
<keyword evidence="2 6" id="KW-0479">Metal-binding</keyword>
<dbReference type="Proteomes" id="UP000250235">
    <property type="component" value="Unassembled WGS sequence"/>
</dbReference>
<feature type="binding site" evidence="6">
    <location>
        <position position="60"/>
    </location>
    <ligand>
        <name>Zn(2+)</name>
        <dbReference type="ChEBI" id="CHEBI:29105"/>
        <label>1</label>
    </ligand>
</feature>
<feature type="binding site" evidence="6">
    <location>
        <position position="50"/>
    </location>
    <ligand>
        <name>Zn(2+)</name>
        <dbReference type="ChEBI" id="CHEBI:29105"/>
        <label>1</label>
    </ligand>
</feature>
<keyword evidence="4 6" id="KW-0862">Zinc</keyword>
<feature type="binding site" evidence="6">
    <location>
        <position position="103"/>
    </location>
    <ligand>
        <name>Zn(2+)</name>
        <dbReference type="ChEBI" id="CHEBI:29105"/>
        <label>2</label>
        <note>catalytic</note>
    </ligand>
</feature>
<feature type="binding site" evidence="6">
    <location>
        <position position="85"/>
    </location>
    <ligand>
        <name>Zn(2+)</name>
        <dbReference type="ChEBI" id="CHEBI:29105"/>
        <label>2</label>
        <note>catalytic</note>
    </ligand>
</feature>
<dbReference type="PRINTS" id="PR00138">
    <property type="entry name" value="MATRIXIN"/>
</dbReference>
<dbReference type="OrthoDB" id="9397453at2759"/>
<evidence type="ECO:0000313" key="8">
    <source>
        <dbReference type="EMBL" id="KZV54238.1"/>
    </source>
</evidence>
<feature type="active site" evidence="5">
    <location>
        <position position="86"/>
    </location>
</feature>
<comment type="cofactor">
    <cofactor evidence="6">
        <name>Zn(2+)</name>
        <dbReference type="ChEBI" id="CHEBI:29105"/>
    </cofactor>
    <text evidence="6">Binds 2 Zn(2+) ions per subunit.</text>
</comment>
<keyword evidence="9" id="KW-1185">Reference proteome</keyword>
<dbReference type="SMART" id="SM00235">
    <property type="entry name" value="ZnMc"/>
    <property type="match status" value="1"/>
</dbReference>
<reference evidence="8 9" key="1">
    <citation type="journal article" date="2015" name="Proc. Natl. Acad. Sci. U.S.A.">
        <title>The resurrection genome of Boea hygrometrica: A blueprint for survival of dehydration.</title>
        <authorList>
            <person name="Xiao L."/>
            <person name="Yang G."/>
            <person name="Zhang L."/>
            <person name="Yang X."/>
            <person name="Zhao S."/>
            <person name="Ji Z."/>
            <person name="Zhou Q."/>
            <person name="Hu M."/>
            <person name="Wang Y."/>
            <person name="Chen M."/>
            <person name="Xu Y."/>
            <person name="Jin H."/>
            <person name="Xiao X."/>
            <person name="Hu G."/>
            <person name="Bao F."/>
            <person name="Hu Y."/>
            <person name="Wan P."/>
            <person name="Li L."/>
            <person name="Deng X."/>
            <person name="Kuang T."/>
            <person name="Xiang C."/>
            <person name="Zhu J.K."/>
            <person name="Oliver M.J."/>
            <person name="He Y."/>
        </authorList>
    </citation>
    <scope>NUCLEOTIDE SEQUENCE [LARGE SCALE GENOMIC DNA]</scope>
    <source>
        <strain evidence="9">cv. XS01</strain>
    </source>
</reference>
<accession>A0A2Z7DA33</accession>
<feature type="binding site" evidence="6">
    <location>
        <position position="95"/>
    </location>
    <ligand>
        <name>Zn(2+)</name>
        <dbReference type="ChEBI" id="CHEBI:29105"/>
        <label>2</label>
        <note>catalytic</note>
    </ligand>
</feature>
<evidence type="ECO:0000313" key="9">
    <source>
        <dbReference type="Proteomes" id="UP000250235"/>
    </source>
</evidence>
<feature type="binding site" evidence="6">
    <location>
        <position position="89"/>
    </location>
    <ligand>
        <name>Zn(2+)</name>
        <dbReference type="ChEBI" id="CHEBI:29105"/>
        <label>2</label>
        <note>catalytic</note>
    </ligand>
</feature>
<sequence>MAFREWANVTPFKFSHVQGPHPGLAHISISFEVGKHGDSEDFTPDGPLAHSFGPPIGIIHFNGEMGWAHDGDSYYSFDIKSVALHEIGHLLGLNHSADRLAIMFPTFDRGEIRRIHQDDVNGIYHLYGFEN</sequence>
<dbReference type="GO" id="GO:0031012">
    <property type="term" value="C:extracellular matrix"/>
    <property type="evidence" value="ECO:0007669"/>
    <property type="project" value="InterPro"/>
</dbReference>
<dbReference type="GO" id="GO:0008270">
    <property type="term" value="F:zinc ion binding"/>
    <property type="evidence" value="ECO:0007669"/>
    <property type="project" value="InterPro"/>
</dbReference>
<evidence type="ECO:0000256" key="6">
    <source>
        <dbReference type="PIRSR" id="PIRSR621190-2"/>
    </source>
</evidence>
<dbReference type="PANTHER" id="PTHR10201:SF213">
    <property type="entry name" value="METALLOENDOPROTEINASE 2-MMP-LIKE"/>
    <property type="match status" value="1"/>
</dbReference>
<dbReference type="AlphaFoldDB" id="A0A2Z7DA33"/>
<keyword evidence="3" id="KW-0378">Hydrolase</keyword>
<feature type="binding site" evidence="6">
    <location>
        <position position="38"/>
    </location>
    <ligand>
        <name>Zn(2+)</name>
        <dbReference type="ChEBI" id="CHEBI:29105"/>
        <label>1</label>
    </ligand>
</feature>
<dbReference type="GO" id="GO:0030198">
    <property type="term" value="P:extracellular matrix organization"/>
    <property type="evidence" value="ECO:0007669"/>
    <property type="project" value="TreeGrafter"/>
</dbReference>